<accession>A0ABP5V7D3</accession>
<comment type="caution">
    <text evidence="2">The sequence shown here is derived from an EMBL/GenBank/DDBJ whole genome shotgun (WGS) entry which is preliminary data.</text>
</comment>
<dbReference type="Proteomes" id="UP001501444">
    <property type="component" value="Unassembled WGS sequence"/>
</dbReference>
<feature type="domain" description="Beta-lactamase class A catalytic" evidence="1">
    <location>
        <begin position="158"/>
        <end position="294"/>
    </location>
</feature>
<reference evidence="3" key="1">
    <citation type="journal article" date="2019" name="Int. J. Syst. Evol. Microbiol.">
        <title>The Global Catalogue of Microorganisms (GCM) 10K type strain sequencing project: providing services to taxonomists for standard genome sequencing and annotation.</title>
        <authorList>
            <consortium name="The Broad Institute Genomics Platform"/>
            <consortium name="The Broad Institute Genome Sequencing Center for Infectious Disease"/>
            <person name="Wu L."/>
            <person name="Ma J."/>
        </authorList>
    </citation>
    <scope>NUCLEOTIDE SEQUENCE [LARGE SCALE GENOMIC DNA]</scope>
    <source>
        <strain evidence="3">JCM 3272</strain>
    </source>
</reference>
<sequence length="329" mass="34524">MAVAVALPSRIVAVTVSDPAIRVQGVLLRRGLVALLILFALSACGGHDAAPAQPAVGESQGRQAGGDAALGAAPALSTSASATAKASGGAPAAAFVQKQPGTFGIIVRDRVTGQVWKAGNTTATTWTASTIKLAIATDLLERNAAKEIALDATDRANLDKALINSDNDAATALWNRYDGPGMLDRFRSKYNMSSLAVIDGYDTFWRNLRCSAEDLQNLMSYVLDKLDPQSRTYLVTTLRKVASNQRWGVWAAGSGLKPGNKDGWAEKPVNGKNVWVTHTVGFAGDGERYVVAAMYEQKPGGTLEKGAHAVSDAIATYFGAKVPAPVTLP</sequence>
<dbReference type="InterPro" id="IPR000871">
    <property type="entry name" value="Beta-lactam_class-A"/>
</dbReference>
<dbReference type="InterPro" id="IPR012338">
    <property type="entry name" value="Beta-lactam/transpept-like"/>
</dbReference>
<proteinExistence type="predicted"/>
<evidence type="ECO:0000313" key="2">
    <source>
        <dbReference type="EMBL" id="GAA2394536.1"/>
    </source>
</evidence>
<dbReference type="EMBL" id="BAAARV010000139">
    <property type="protein sequence ID" value="GAA2394536.1"/>
    <property type="molecule type" value="Genomic_DNA"/>
</dbReference>
<dbReference type="SUPFAM" id="SSF56601">
    <property type="entry name" value="beta-lactamase/transpeptidase-like"/>
    <property type="match status" value="1"/>
</dbReference>
<dbReference type="Pfam" id="PF13354">
    <property type="entry name" value="Beta-lactamase2"/>
    <property type="match status" value="1"/>
</dbReference>
<organism evidence="2 3">
    <name type="scientific">Dactylosporangium salmoneum</name>
    <dbReference type="NCBI Taxonomy" id="53361"/>
    <lineage>
        <taxon>Bacteria</taxon>
        <taxon>Bacillati</taxon>
        <taxon>Actinomycetota</taxon>
        <taxon>Actinomycetes</taxon>
        <taxon>Micromonosporales</taxon>
        <taxon>Micromonosporaceae</taxon>
        <taxon>Dactylosporangium</taxon>
    </lineage>
</organism>
<gene>
    <name evidence="2" type="ORF">GCM10010170_108570</name>
</gene>
<evidence type="ECO:0000259" key="1">
    <source>
        <dbReference type="Pfam" id="PF13354"/>
    </source>
</evidence>
<keyword evidence="3" id="KW-1185">Reference proteome</keyword>
<name>A0ABP5V7D3_9ACTN</name>
<dbReference type="Gene3D" id="3.40.710.10">
    <property type="entry name" value="DD-peptidase/beta-lactamase superfamily"/>
    <property type="match status" value="1"/>
</dbReference>
<protein>
    <recommendedName>
        <fullName evidence="1">Beta-lactamase class A catalytic domain-containing protein</fullName>
    </recommendedName>
</protein>
<evidence type="ECO:0000313" key="3">
    <source>
        <dbReference type="Proteomes" id="UP001501444"/>
    </source>
</evidence>
<dbReference type="PANTHER" id="PTHR35333">
    <property type="entry name" value="BETA-LACTAMASE"/>
    <property type="match status" value="1"/>
</dbReference>
<dbReference type="InterPro" id="IPR045155">
    <property type="entry name" value="Beta-lactam_cat"/>
</dbReference>
<dbReference type="PANTHER" id="PTHR35333:SF3">
    <property type="entry name" value="BETA-LACTAMASE-TYPE TRANSPEPTIDASE FOLD CONTAINING PROTEIN"/>
    <property type="match status" value="1"/>
</dbReference>